<feature type="signal peptide" evidence="2">
    <location>
        <begin position="1"/>
        <end position="25"/>
    </location>
</feature>
<gene>
    <name evidence="3" type="ORF">ELAC_0663</name>
</gene>
<dbReference type="Proteomes" id="UP000220251">
    <property type="component" value="Unassembled WGS sequence"/>
</dbReference>
<dbReference type="OrthoDB" id="9898925at2"/>
<organism evidence="3 4">
    <name type="scientific">Estrella lausannensis</name>
    <dbReference type="NCBI Taxonomy" id="483423"/>
    <lineage>
        <taxon>Bacteria</taxon>
        <taxon>Pseudomonadati</taxon>
        <taxon>Chlamydiota</taxon>
        <taxon>Chlamydiia</taxon>
        <taxon>Parachlamydiales</taxon>
        <taxon>Candidatus Criblamydiaceae</taxon>
        <taxon>Estrella</taxon>
    </lineage>
</organism>
<keyword evidence="1" id="KW-0812">Transmembrane</keyword>
<dbReference type="EMBL" id="CWGJ01000011">
    <property type="protein sequence ID" value="CRX38015.1"/>
    <property type="molecule type" value="Genomic_DNA"/>
</dbReference>
<keyword evidence="1" id="KW-0472">Membrane</keyword>
<evidence type="ECO:0000256" key="2">
    <source>
        <dbReference type="SAM" id="SignalP"/>
    </source>
</evidence>
<protein>
    <submittedName>
        <fullName evidence="3">Conserved putative membrane protein</fullName>
    </submittedName>
</protein>
<feature type="chain" id="PRO_5005217988" evidence="2">
    <location>
        <begin position="26"/>
        <end position="75"/>
    </location>
</feature>
<keyword evidence="1" id="KW-1133">Transmembrane helix</keyword>
<sequence>MKMFKRMIASTALAAMLFSSAPVKADCYDYTGGCGYEECRRASCLAPCIALGTIALVAIVAIAVQKSHHGHGHSH</sequence>
<dbReference type="AlphaFoldDB" id="A0A0H5E461"/>
<dbReference type="RefSeq" id="WP_098037872.1">
    <property type="nucleotide sequence ID" value="NZ_CWGJ01000011.1"/>
</dbReference>
<evidence type="ECO:0000256" key="1">
    <source>
        <dbReference type="SAM" id="Phobius"/>
    </source>
</evidence>
<feature type="transmembrane region" description="Helical" evidence="1">
    <location>
        <begin position="44"/>
        <end position="64"/>
    </location>
</feature>
<keyword evidence="2" id="KW-0732">Signal</keyword>
<proteinExistence type="predicted"/>
<name>A0A0H5E461_9BACT</name>
<reference evidence="4" key="1">
    <citation type="submission" date="2015-06" db="EMBL/GenBank/DDBJ databases">
        <authorList>
            <person name="Bertelli C."/>
        </authorList>
    </citation>
    <scope>NUCLEOTIDE SEQUENCE [LARGE SCALE GENOMIC DNA]</scope>
    <source>
        <strain evidence="4">CRIB-30</strain>
    </source>
</reference>
<keyword evidence="4" id="KW-1185">Reference proteome</keyword>
<accession>A0A0H5E461</accession>
<evidence type="ECO:0000313" key="4">
    <source>
        <dbReference type="Proteomes" id="UP000220251"/>
    </source>
</evidence>
<evidence type="ECO:0000313" key="3">
    <source>
        <dbReference type="EMBL" id="CRX38015.1"/>
    </source>
</evidence>